<dbReference type="SMART" id="SM00355">
    <property type="entry name" value="ZnF_C2H2"/>
    <property type="match status" value="2"/>
</dbReference>
<evidence type="ECO:0000313" key="5">
    <source>
        <dbReference type="Proteomes" id="UP001381693"/>
    </source>
</evidence>
<dbReference type="GO" id="GO:0008270">
    <property type="term" value="F:zinc ion binding"/>
    <property type="evidence" value="ECO:0007669"/>
    <property type="project" value="UniProtKB-KW"/>
</dbReference>
<dbReference type="Proteomes" id="UP001381693">
    <property type="component" value="Unassembled WGS sequence"/>
</dbReference>
<sequence>MVENKRRAGVGDLGGWERRALLNPPWVSRGMVGTWGRSRRGPRDVLRDGNDATDNLVTSNSVSNVGPGILLDILGRNEDHNPPQDSAISLPTHAGGRLCPVCGRYISNPSNLRKHMHRAHGTRSFFCPACHKSYRVVCDLRRHVLAAHNIRMDSANTHAMLPSLQSSDHPQSVVRGDVTTSQDDDQVSGEEETNHPNPLHHSEASFLRTPTPEVGLNGYISTSSGASVVQADSHLMQQNGFPSLEDSGTLPAALV</sequence>
<evidence type="ECO:0000313" key="4">
    <source>
        <dbReference type="EMBL" id="KAK7067187.1"/>
    </source>
</evidence>
<dbReference type="Pfam" id="PF00096">
    <property type="entry name" value="zf-C2H2"/>
    <property type="match status" value="1"/>
</dbReference>
<dbReference type="PROSITE" id="PS00028">
    <property type="entry name" value="ZINC_FINGER_C2H2_1"/>
    <property type="match status" value="2"/>
</dbReference>
<reference evidence="4 5" key="1">
    <citation type="submission" date="2023-11" db="EMBL/GenBank/DDBJ databases">
        <title>Halocaridina rubra genome assembly.</title>
        <authorList>
            <person name="Smith C."/>
        </authorList>
    </citation>
    <scope>NUCLEOTIDE SEQUENCE [LARGE SCALE GENOMIC DNA]</scope>
    <source>
        <strain evidence="4">EP-1</strain>
        <tissue evidence="4">Whole</tissue>
    </source>
</reference>
<keyword evidence="1" id="KW-0862">Zinc</keyword>
<dbReference type="AlphaFoldDB" id="A0AAN8WLH7"/>
<keyword evidence="1" id="KW-0479">Metal-binding</keyword>
<feature type="domain" description="C2H2-type" evidence="3">
    <location>
        <begin position="97"/>
        <end position="120"/>
    </location>
</feature>
<gene>
    <name evidence="4" type="ORF">SK128_024516</name>
</gene>
<evidence type="ECO:0000259" key="3">
    <source>
        <dbReference type="PROSITE" id="PS50157"/>
    </source>
</evidence>
<comment type="caution">
    <text evidence="4">The sequence shown here is derived from an EMBL/GenBank/DDBJ whole genome shotgun (WGS) entry which is preliminary data.</text>
</comment>
<dbReference type="InterPro" id="IPR013087">
    <property type="entry name" value="Znf_C2H2_type"/>
</dbReference>
<accession>A0AAN8WLH7</accession>
<organism evidence="4 5">
    <name type="scientific">Halocaridina rubra</name>
    <name type="common">Hawaiian red shrimp</name>
    <dbReference type="NCBI Taxonomy" id="373956"/>
    <lineage>
        <taxon>Eukaryota</taxon>
        <taxon>Metazoa</taxon>
        <taxon>Ecdysozoa</taxon>
        <taxon>Arthropoda</taxon>
        <taxon>Crustacea</taxon>
        <taxon>Multicrustacea</taxon>
        <taxon>Malacostraca</taxon>
        <taxon>Eumalacostraca</taxon>
        <taxon>Eucarida</taxon>
        <taxon>Decapoda</taxon>
        <taxon>Pleocyemata</taxon>
        <taxon>Caridea</taxon>
        <taxon>Atyoidea</taxon>
        <taxon>Atyidae</taxon>
        <taxon>Halocaridina</taxon>
    </lineage>
</organism>
<dbReference type="Gene3D" id="3.30.160.60">
    <property type="entry name" value="Classic Zinc Finger"/>
    <property type="match status" value="1"/>
</dbReference>
<evidence type="ECO:0000256" key="2">
    <source>
        <dbReference type="SAM" id="MobiDB-lite"/>
    </source>
</evidence>
<evidence type="ECO:0000256" key="1">
    <source>
        <dbReference type="PROSITE-ProRule" id="PRU00042"/>
    </source>
</evidence>
<dbReference type="PROSITE" id="PS50157">
    <property type="entry name" value="ZINC_FINGER_C2H2_2"/>
    <property type="match status" value="1"/>
</dbReference>
<feature type="compositionally biased region" description="Acidic residues" evidence="2">
    <location>
        <begin position="182"/>
        <end position="191"/>
    </location>
</feature>
<protein>
    <recommendedName>
        <fullName evidence="3">C2H2-type domain-containing protein</fullName>
    </recommendedName>
</protein>
<dbReference type="InterPro" id="IPR036236">
    <property type="entry name" value="Znf_C2H2_sf"/>
</dbReference>
<name>A0AAN8WLH7_HALRR</name>
<keyword evidence="5" id="KW-1185">Reference proteome</keyword>
<proteinExistence type="predicted"/>
<dbReference type="EMBL" id="JAXCGZ010018903">
    <property type="protein sequence ID" value="KAK7067187.1"/>
    <property type="molecule type" value="Genomic_DNA"/>
</dbReference>
<feature type="region of interest" description="Disordered" evidence="2">
    <location>
        <begin position="161"/>
        <end position="205"/>
    </location>
</feature>
<keyword evidence="1" id="KW-0863">Zinc-finger</keyword>
<dbReference type="SUPFAM" id="SSF57667">
    <property type="entry name" value="beta-beta-alpha zinc fingers"/>
    <property type="match status" value="1"/>
</dbReference>